<protein>
    <submittedName>
        <fullName evidence="2">DUF2634 domain-containing protein</fullName>
    </submittedName>
</protein>
<reference evidence="2 3" key="1">
    <citation type="submission" date="2019-08" db="EMBL/GenBank/DDBJ databases">
        <title>In-depth cultivation of the pig gut microbiome towards novel bacterial diversity and tailored functional studies.</title>
        <authorList>
            <person name="Wylensek D."/>
            <person name="Hitch T.C.A."/>
            <person name="Clavel T."/>
        </authorList>
    </citation>
    <scope>NUCLEOTIDE SEQUENCE [LARGE SCALE GENOMIC DNA]</scope>
    <source>
        <strain evidence="2 3">WCA-693-APC-MOT-I</strain>
    </source>
</reference>
<evidence type="ECO:0000313" key="2">
    <source>
        <dbReference type="EMBL" id="MSS63187.1"/>
    </source>
</evidence>
<feature type="compositionally biased region" description="Acidic residues" evidence="1">
    <location>
        <begin position="1"/>
        <end position="20"/>
    </location>
</feature>
<sequence>MFPYDIDDTEEETEEIEKEDSEPKEYEIDFKTGQLTGKVVTGLEAIKTWAWLALHTERYRYLQYSWDYGNELETLIEEHSCNQEYINAEAERLITECLSTNEYITGIEDVECDVIDDNVRLRFRIITDYGEGDIDV</sequence>
<comment type="caution">
    <text evidence="2">The sequence shown here is derived from an EMBL/GenBank/DDBJ whole genome shotgun (WGS) entry which is preliminary data.</text>
</comment>
<evidence type="ECO:0000256" key="1">
    <source>
        <dbReference type="SAM" id="MobiDB-lite"/>
    </source>
</evidence>
<gene>
    <name evidence="2" type="ORF">FYJ58_04745</name>
</gene>
<feature type="region of interest" description="Disordered" evidence="1">
    <location>
        <begin position="1"/>
        <end position="22"/>
    </location>
</feature>
<name>A0A6L5XXB5_9FIRM</name>
<evidence type="ECO:0000313" key="3">
    <source>
        <dbReference type="Proteomes" id="UP000482209"/>
    </source>
</evidence>
<dbReference type="EMBL" id="VUMT01000005">
    <property type="protein sequence ID" value="MSS63187.1"/>
    <property type="molecule type" value="Genomic_DNA"/>
</dbReference>
<dbReference type="InterPro" id="IPR020288">
    <property type="entry name" value="Sheath_initiator"/>
</dbReference>
<keyword evidence="3" id="KW-1185">Reference proteome</keyword>
<proteinExistence type="predicted"/>
<accession>A0A6L5XXB5</accession>
<dbReference type="Proteomes" id="UP000482209">
    <property type="component" value="Unassembled WGS sequence"/>
</dbReference>
<dbReference type="AlphaFoldDB" id="A0A6L5XXB5"/>
<dbReference type="RefSeq" id="WP_154518025.1">
    <property type="nucleotide sequence ID" value="NZ_VUMT01000005.1"/>
</dbReference>
<dbReference type="Pfam" id="PF10934">
    <property type="entry name" value="Sheath_initiator"/>
    <property type="match status" value="1"/>
</dbReference>
<organism evidence="2 3">
    <name type="scientific">Velocimicrobium porci</name>
    <dbReference type="NCBI Taxonomy" id="2606634"/>
    <lineage>
        <taxon>Bacteria</taxon>
        <taxon>Bacillati</taxon>
        <taxon>Bacillota</taxon>
        <taxon>Clostridia</taxon>
        <taxon>Lachnospirales</taxon>
        <taxon>Lachnospiraceae</taxon>
        <taxon>Velocimicrobium</taxon>
    </lineage>
</organism>